<evidence type="ECO:0000256" key="1">
    <source>
        <dbReference type="SAM" id="Phobius"/>
    </source>
</evidence>
<feature type="transmembrane region" description="Helical" evidence="1">
    <location>
        <begin position="12"/>
        <end position="40"/>
    </location>
</feature>
<feature type="transmembrane region" description="Helical" evidence="1">
    <location>
        <begin position="98"/>
        <end position="115"/>
    </location>
</feature>
<feature type="transmembrane region" description="Helical" evidence="1">
    <location>
        <begin position="121"/>
        <end position="138"/>
    </location>
</feature>
<proteinExistence type="predicted"/>
<reference evidence="4" key="1">
    <citation type="journal article" date="2017" name="Proc. Natl. Acad. Sci. U.S.A.">
        <title>Simulation of Deepwater Horizon oil plume reveals substrate specialization within a complex community of hydrocarbon-degraders.</title>
        <authorList>
            <person name="Hu P."/>
            <person name="Dubinsky E.A."/>
            <person name="Probst A.J."/>
            <person name="Wang J."/>
            <person name="Sieber C.M.K."/>
            <person name="Tom L.M."/>
            <person name="Gardinali P."/>
            <person name="Banfield J.F."/>
            <person name="Atlas R.M."/>
            <person name="Andersen G.L."/>
        </authorList>
    </citation>
    <scope>NUCLEOTIDE SEQUENCE [LARGE SCALE GENOMIC DNA]</scope>
</reference>
<gene>
    <name evidence="3" type="ORF">A9Q84_12230</name>
</gene>
<keyword evidence="1" id="KW-0812">Transmembrane</keyword>
<dbReference type="EMBL" id="MAAO01000006">
    <property type="protein sequence ID" value="OUR97092.1"/>
    <property type="molecule type" value="Genomic_DNA"/>
</dbReference>
<dbReference type="Gene3D" id="3.10.620.30">
    <property type="match status" value="1"/>
</dbReference>
<accession>A0A1Y5FES7</accession>
<organism evidence="3 4">
    <name type="scientific">Halobacteriovorax marinus</name>
    <dbReference type="NCBI Taxonomy" id="97084"/>
    <lineage>
        <taxon>Bacteria</taxon>
        <taxon>Pseudomonadati</taxon>
        <taxon>Bdellovibrionota</taxon>
        <taxon>Bacteriovoracia</taxon>
        <taxon>Bacteriovoracales</taxon>
        <taxon>Halobacteriovoraceae</taxon>
        <taxon>Halobacteriovorax</taxon>
    </lineage>
</organism>
<sequence length="639" mass="74004">MFNHIYIVSLLLYFILTLCFSNYFSASHLIFFGAIFSLLVAQFKFQLRYLSWLRLPLLFGGTYLIYIEYGTWKGIGPASTLFSLLVLLKLFELKNKRDLYSLISIFILYLLSLSLLVEDFYYLGVILAAMFSCFYLLFSAEQLEIEDYEIGFSLKKILLLFFQAAPLIVLLMIFFPRLHFGGFFFSKNVAKTGFSEHLEPGNISELVKDSSSIFDASFNKKMKSNDLYWRGLVLIENDEFSWKKGIIPERRSSSPTSKKPGYYVNFHELTLGALFTLSQTGRVKLTSAGALRKNKAGTFSSSPLMNQKTKFIGYFEEISKANLKENYQSTYLQLSIQKSEPLQELVRNNKHLYKLSEQTKDFLVNFFKKDFRYSLSPGSYTGSEALNDFLFKRKLGFCGHFAAASAVLFRTFGIPARVVVGYQGGSYNEVGDFYVITQRDAHSWVEYLGDDGVWKRFDAVEYVAPERINFGGETYFELERLRSQNLKTDSFFIARSSMVGKFRQYLETLYYKSGTLFFNYDLELQKKLFTKLRTTQVSLSYSLKILSLFLFLSCIGICLFKTAFLMEFILFLIIFKKQRIKWSDYRYLTIDGINLLLTNPSKKFSLLLSFYQDVKYSGNASITRKLSFILKGLRILIYD</sequence>
<feature type="domain" description="Transglutaminase-like" evidence="2">
    <location>
        <begin position="390"/>
        <end position="461"/>
    </location>
</feature>
<feature type="transmembrane region" description="Helical" evidence="1">
    <location>
        <begin position="158"/>
        <end position="178"/>
    </location>
</feature>
<dbReference type="Pfam" id="PF01841">
    <property type="entry name" value="Transglut_core"/>
    <property type="match status" value="1"/>
</dbReference>
<name>A0A1Y5FES7_9BACT</name>
<evidence type="ECO:0000313" key="4">
    <source>
        <dbReference type="Proteomes" id="UP000196531"/>
    </source>
</evidence>
<dbReference type="AlphaFoldDB" id="A0A1Y5FES7"/>
<evidence type="ECO:0000313" key="3">
    <source>
        <dbReference type="EMBL" id="OUR97092.1"/>
    </source>
</evidence>
<feature type="transmembrane region" description="Helical" evidence="1">
    <location>
        <begin position="548"/>
        <end position="575"/>
    </location>
</feature>
<dbReference type="InterPro" id="IPR038765">
    <property type="entry name" value="Papain-like_cys_pep_sf"/>
</dbReference>
<dbReference type="PANTHER" id="PTHR42736">
    <property type="entry name" value="PROTEIN-GLUTAMINE GAMMA-GLUTAMYLTRANSFERASE"/>
    <property type="match status" value="1"/>
</dbReference>
<protein>
    <recommendedName>
        <fullName evidence="2">Transglutaminase-like domain-containing protein</fullName>
    </recommendedName>
</protein>
<dbReference type="Proteomes" id="UP000196531">
    <property type="component" value="Unassembled WGS sequence"/>
</dbReference>
<feature type="transmembrane region" description="Helical" evidence="1">
    <location>
        <begin position="75"/>
        <end position="91"/>
    </location>
</feature>
<comment type="caution">
    <text evidence="3">The sequence shown here is derived from an EMBL/GenBank/DDBJ whole genome shotgun (WGS) entry which is preliminary data.</text>
</comment>
<dbReference type="InterPro" id="IPR052901">
    <property type="entry name" value="Bact_TGase-like"/>
</dbReference>
<evidence type="ECO:0000259" key="2">
    <source>
        <dbReference type="SMART" id="SM00460"/>
    </source>
</evidence>
<dbReference type="SUPFAM" id="SSF54001">
    <property type="entry name" value="Cysteine proteinases"/>
    <property type="match status" value="1"/>
</dbReference>
<keyword evidence="1" id="KW-0472">Membrane</keyword>
<dbReference type="InterPro" id="IPR002931">
    <property type="entry name" value="Transglutaminase-like"/>
</dbReference>
<dbReference type="SMART" id="SM00460">
    <property type="entry name" value="TGc"/>
    <property type="match status" value="1"/>
</dbReference>
<dbReference type="PANTHER" id="PTHR42736:SF1">
    <property type="entry name" value="PROTEIN-GLUTAMINE GAMMA-GLUTAMYLTRANSFERASE"/>
    <property type="match status" value="1"/>
</dbReference>
<dbReference type="InterPro" id="IPR021878">
    <property type="entry name" value="TgpA_N"/>
</dbReference>
<dbReference type="Pfam" id="PF11992">
    <property type="entry name" value="TgpA_N"/>
    <property type="match status" value="1"/>
</dbReference>
<keyword evidence="1" id="KW-1133">Transmembrane helix</keyword>